<dbReference type="InterPro" id="IPR035965">
    <property type="entry name" value="PAS-like_dom_sf"/>
</dbReference>
<dbReference type="Pfam" id="PF00512">
    <property type="entry name" value="HisKA"/>
    <property type="match status" value="1"/>
</dbReference>
<dbReference type="Pfam" id="PF01590">
    <property type="entry name" value="GAF"/>
    <property type="match status" value="1"/>
</dbReference>
<dbReference type="SUPFAM" id="SSF55781">
    <property type="entry name" value="GAF domain-like"/>
    <property type="match status" value="2"/>
</dbReference>
<dbReference type="Gene3D" id="1.10.287.130">
    <property type="match status" value="1"/>
</dbReference>
<feature type="domain" description="PAS" evidence="10">
    <location>
        <begin position="163"/>
        <end position="234"/>
    </location>
</feature>
<feature type="domain" description="PAS" evidence="10">
    <location>
        <begin position="36"/>
        <end position="109"/>
    </location>
</feature>
<dbReference type="Proteomes" id="UP001216907">
    <property type="component" value="Unassembled WGS sequence"/>
</dbReference>
<protein>
    <recommendedName>
        <fullName evidence="2">histidine kinase</fullName>
        <ecNumber evidence="2">2.7.13.3</ecNumber>
    </recommendedName>
</protein>
<proteinExistence type="predicted"/>
<dbReference type="PRINTS" id="PR00344">
    <property type="entry name" value="BCTRLSENSOR"/>
</dbReference>
<evidence type="ECO:0000256" key="3">
    <source>
        <dbReference type="ARBA" id="ARBA00022553"/>
    </source>
</evidence>
<dbReference type="SUPFAM" id="SSF55874">
    <property type="entry name" value="ATPase domain of HSP90 chaperone/DNA topoisomerase II/histidine kinase"/>
    <property type="match status" value="1"/>
</dbReference>
<dbReference type="Pfam" id="PF00989">
    <property type="entry name" value="PAS"/>
    <property type="match status" value="1"/>
</dbReference>
<keyword evidence="3 6" id="KW-0597">Phosphoprotein</keyword>
<dbReference type="PROSITE" id="PS50110">
    <property type="entry name" value="RESPONSE_REGULATORY"/>
    <property type="match status" value="1"/>
</dbReference>
<dbReference type="Pfam" id="PF13185">
    <property type="entry name" value="GAF_2"/>
    <property type="match status" value="1"/>
</dbReference>
<dbReference type="InterPro" id="IPR000014">
    <property type="entry name" value="PAS"/>
</dbReference>
<comment type="catalytic activity">
    <reaction evidence="1">
        <text>ATP + protein L-histidine = ADP + protein N-phospho-L-histidine.</text>
        <dbReference type="EC" id="2.7.13.3"/>
    </reaction>
</comment>
<evidence type="ECO:0000259" key="8">
    <source>
        <dbReference type="PROSITE" id="PS50109"/>
    </source>
</evidence>
<name>A0ABT6FHV9_9BACT</name>
<dbReference type="PROSITE" id="PS50113">
    <property type="entry name" value="PAC"/>
    <property type="match status" value="3"/>
</dbReference>
<reference evidence="12 13" key="1">
    <citation type="submission" date="2023-03" db="EMBL/GenBank/DDBJ databases">
        <title>Paludisphaera mucosa sp. nov. a novel planctomycete from northern fen.</title>
        <authorList>
            <person name="Ivanova A."/>
        </authorList>
    </citation>
    <scope>NUCLEOTIDE SEQUENCE [LARGE SCALE GENOMIC DNA]</scope>
    <source>
        <strain evidence="12 13">Pla2</strain>
    </source>
</reference>
<dbReference type="Pfam" id="PF00072">
    <property type="entry name" value="Response_reg"/>
    <property type="match status" value="1"/>
</dbReference>
<dbReference type="InterPro" id="IPR036890">
    <property type="entry name" value="HATPase_C_sf"/>
</dbReference>
<feature type="domain" description="Histidine kinase" evidence="8">
    <location>
        <begin position="904"/>
        <end position="1121"/>
    </location>
</feature>
<evidence type="ECO:0000313" key="12">
    <source>
        <dbReference type="EMBL" id="MDG3007162.1"/>
    </source>
</evidence>
<dbReference type="SMART" id="SM00065">
    <property type="entry name" value="GAF"/>
    <property type="match status" value="2"/>
</dbReference>
<dbReference type="SUPFAM" id="SSF55785">
    <property type="entry name" value="PYP-like sensor domain (PAS domain)"/>
    <property type="match status" value="4"/>
</dbReference>
<keyword evidence="5" id="KW-0418">Kinase</keyword>
<dbReference type="InterPro" id="IPR004358">
    <property type="entry name" value="Sig_transdc_His_kin-like_C"/>
</dbReference>
<dbReference type="Gene3D" id="2.10.70.100">
    <property type="match status" value="1"/>
</dbReference>
<sequence>MASAGDETGGALEAALQDAQSVLEARRRAEEALSAERERLRITLASIGDGVISTDAEGRVTYLNGVAERLTGWAVAEAAGRPLQEVFRIVNQYSREPVENPALRALRDGVVVGLANHTILIARDGAERPIDDSAAPMFDGRRAAIGAVLVFRDVTERSRAHEARARLAAIVDSSDDAIVSKDLDGVVQSWNAGAERLFGWPREEAVGRPLASLIIPPDRLGEEEAILEKIRRGERVPPFETVRMRKDGGLVEISATMSPVRDDEGRVVAASKIARDVTAAKAAERAQRAAEERARFLADLAAASQGSTDPDAFMAVAARLLVEHMGVDRCAYAEVEDESVFVVTGDHARGVPSIVGRWPVAAFGAEVVRCMAANEPYVLEDSEADPRAGTDLAAFRATRIRGVICAPLHKDGRLIAAMAVHQATPRRWTPEEVSLLGTVVDRCWETLERARMARGLRESEARSRAIVETTPECVKLVAADGVVLQMNPAGLAMLEADGPGDVVGRSVFGAIAPEHLASFRAFHERVCRGEPGRLEFEIIGRRGTRRHIESSGVPLPAAGGGFHHMAVSRDVSERVLAARALAESRARLDYTVRLSGVGFWYCDLPFEVLTWDVRVKEHFHLPPDATVTIETFYERIHPEDREPTRRAIEASIAGHAGYDVDYRTVHPTTGQVKWIRALGGAAYAPDGTPTRFDGVTVDASARKLDEQRLARLLEREREQTRVLRRVADAALAIQSADSLEGVLRVVAEEGRAVVGAHQAVTSLTTGDDGGQAVTTVSLSDKYARWRDYRVEPTGQGIYVQVVRSNRPMRLTQAELEAHPAWRRFSGHAAEHPPLRGWLAVPLIGRDGRNLGLLQLSDKEDGEFTEADEAVIVQLAHIAAVAIENARLNGELREQDRRKDEFLALLAHELRNPLAPLRNGLQLMRLAADPATVLQARAMMDRQLGHMVRLIDDLLDVSRINQNKMSLRRERVLLEDVVAAAVETARPLIEAAGHELAVALPPGPTPLFADLTRLAQVFSNLLTNSAKYTAHGGRIRLKARREAAEVVVEVQDDGIGIPAESLPRLFDMFSQVDRSIERSTGGLGIGLALVKGLVEMHGGEVEAASEGPGRGSTFTVRLPALPVEAEAGGDVGRPEAQAGATAPRRVLVVDDNRDSAASMAAILRILGGEVRTAHDGLEAVATAEAFRPDVILMDVGMPRLNGYDATRRIREAPWGRAMVVIALTGWGQQSDRLLSREAGCDGHLVKPVDFPDLEKLLAELAPPR</sequence>
<dbReference type="SMART" id="SM00387">
    <property type="entry name" value="HATPase_c"/>
    <property type="match status" value="1"/>
</dbReference>
<dbReference type="PROSITE" id="PS50109">
    <property type="entry name" value="HIS_KIN"/>
    <property type="match status" value="1"/>
</dbReference>
<evidence type="ECO:0000256" key="4">
    <source>
        <dbReference type="ARBA" id="ARBA00022679"/>
    </source>
</evidence>
<dbReference type="InterPro" id="IPR013767">
    <property type="entry name" value="PAS_fold"/>
</dbReference>
<evidence type="ECO:0000256" key="6">
    <source>
        <dbReference type="PROSITE-ProRule" id="PRU00169"/>
    </source>
</evidence>
<dbReference type="InterPro" id="IPR029016">
    <property type="entry name" value="GAF-like_dom_sf"/>
</dbReference>
<accession>A0ABT6FHV9</accession>
<evidence type="ECO:0000259" key="10">
    <source>
        <dbReference type="PROSITE" id="PS50112"/>
    </source>
</evidence>
<evidence type="ECO:0000256" key="5">
    <source>
        <dbReference type="ARBA" id="ARBA00022777"/>
    </source>
</evidence>
<dbReference type="PANTHER" id="PTHR43047">
    <property type="entry name" value="TWO-COMPONENT HISTIDINE PROTEIN KINASE"/>
    <property type="match status" value="1"/>
</dbReference>
<dbReference type="SMART" id="SM00086">
    <property type="entry name" value="PAC"/>
    <property type="match status" value="4"/>
</dbReference>
<dbReference type="Pfam" id="PF02518">
    <property type="entry name" value="HATPase_c"/>
    <property type="match status" value="1"/>
</dbReference>
<dbReference type="InterPro" id="IPR011006">
    <property type="entry name" value="CheY-like_superfamily"/>
</dbReference>
<dbReference type="CDD" id="cd16922">
    <property type="entry name" value="HATPase_EvgS-ArcB-TorS-like"/>
    <property type="match status" value="1"/>
</dbReference>
<feature type="coiled-coil region" evidence="7">
    <location>
        <begin position="12"/>
        <end position="39"/>
    </location>
</feature>
<dbReference type="InterPro" id="IPR003661">
    <property type="entry name" value="HisK_dim/P_dom"/>
</dbReference>
<dbReference type="Gene3D" id="3.30.565.10">
    <property type="entry name" value="Histidine kinase-like ATPase, C-terminal domain"/>
    <property type="match status" value="1"/>
</dbReference>
<organism evidence="12 13">
    <name type="scientific">Paludisphaera mucosa</name>
    <dbReference type="NCBI Taxonomy" id="3030827"/>
    <lineage>
        <taxon>Bacteria</taxon>
        <taxon>Pseudomonadati</taxon>
        <taxon>Planctomycetota</taxon>
        <taxon>Planctomycetia</taxon>
        <taxon>Isosphaerales</taxon>
        <taxon>Isosphaeraceae</taxon>
        <taxon>Paludisphaera</taxon>
    </lineage>
</organism>
<dbReference type="EC" id="2.7.13.3" evidence="2"/>
<evidence type="ECO:0000256" key="7">
    <source>
        <dbReference type="SAM" id="Coils"/>
    </source>
</evidence>
<dbReference type="InterPro" id="IPR005467">
    <property type="entry name" value="His_kinase_dom"/>
</dbReference>
<dbReference type="InterPro" id="IPR001789">
    <property type="entry name" value="Sig_transdc_resp-reg_receiver"/>
</dbReference>
<comment type="caution">
    <text evidence="12">The sequence shown here is derived from an EMBL/GenBank/DDBJ whole genome shotgun (WGS) entry which is preliminary data.</text>
</comment>
<dbReference type="SMART" id="SM00448">
    <property type="entry name" value="REC"/>
    <property type="match status" value="1"/>
</dbReference>
<dbReference type="Gene3D" id="3.30.450.20">
    <property type="entry name" value="PAS domain"/>
    <property type="match status" value="4"/>
</dbReference>
<dbReference type="InterPro" id="IPR003018">
    <property type="entry name" value="GAF"/>
</dbReference>
<keyword evidence="7" id="KW-0175">Coiled coil</keyword>
<dbReference type="InterPro" id="IPR000700">
    <property type="entry name" value="PAS-assoc_C"/>
</dbReference>
<dbReference type="PANTHER" id="PTHR43047:SF72">
    <property type="entry name" value="OSMOSENSING HISTIDINE PROTEIN KINASE SLN1"/>
    <property type="match status" value="1"/>
</dbReference>
<dbReference type="InterPro" id="IPR001610">
    <property type="entry name" value="PAC"/>
</dbReference>
<feature type="domain" description="PAC" evidence="11">
    <location>
        <begin position="237"/>
        <end position="289"/>
    </location>
</feature>
<evidence type="ECO:0000259" key="9">
    <source>
        <dbReference type="PROSITE" id="PS50110"/>
    </source>
</evidence>
<dbReference type="InterPro" id="IPR003594">
    <property type="entry name" value="HATPase_dom"/>
</dbReference>
<keyword evidence="4" id="KW-0808">Transferase</keyword>
<dbReference type="RefSeq" id="WP_277863450.1">
    <property type="nucleotide sequence ID" value="NZ_JARRAG010000002.1"/>
</dbReference>
<dbReference type="PROSITE" id="PS50112">
    <property type="entry name" value="PAS"/>
    <property type="match status" value="2"/>
</dbReference>
<evidence type="ECO:0000256" key="1">
    <source>
        <dbReference type="ARBA" id="ARBA00000085"/>
    </source>
</evidence>
<dbReference type="CDD" id="cd17580">
    <property type="entry name" value="REC_2_DhkD-like"/>
    <property type="match status" value="1"/>
</dbReference>
<dbReference type="Gene3D" id="3.30.450.40">
    <property type="match status" value="2"/>
</dbReference>
<dbReference type="SUPFAM" id="SSF52172">
    <property type="entry name" value="CheY-like"/>
    <property type="match status" value="1"/>
</dbReference>
<dbReference type="Pfam" id="PF08447">
    <property type="entry name" value="PAS_3"/>
    <property type="match status" value="1"/>
</dbReference>
<feature type="domain" description="Response regulatory" evidence="9">
    <location>
        <begin position="1144"/>
        <end position="1260"/>
    </location>
</feature>
<dbReference type="NCBIfam" id="TIGR00229">
    <property type="entry name" value="sensory_box"/>
    <property type="match status" value="3"/>
</dbReference>
<dbReference type="EMBL" id="JARRAG010000002">
    <property type="protein sequence ID" value="MDG3007162.1"/>
    <property type="molecule type" value="Genomic_DNA"/>
</dbReference>
<dbReference type="CDD" id="cd00082">
    <property type="entry name" value="HisKA"/>
    <property type="match status" value="1"/>
</dbReference>
<evidence type="ECO:0000256" key="2">
    <source>
        <dbReference type="ARBA" id="ARBA00012438"/>
    </source>
</evidence>
<dbReference type="InterPro" id="IPR013656">
    <property type="entry name" value="PAS_4"/>
</dbReference>
<feature type="domain" description="PAC" evidence="11">
    <location>
        <begin position="114"/>
        <end position="166"/>
    </location>
</feature>
<evidence type="ECO:0000259" key="11">
    <source>
        <dbReference type="PROSITE" id="PS50113"/>
    </source>
</evidence>
<keyword evidence="13" id="KW-1185">Reference proteome</keyword>
<feature type="modified residue" description="4-aspartylphosphate" evidence="6">
    <location>
        <position position="1193"/>
    </location>
</feature>
<dbReference type="CDD" id="cd00130">
    <property type="entry name" value="PAS"/>
    <property type="match status" value="3"/>
</dbReference>
<dbReference type="SMART" id="SM00388">
    <property type="entry name" value="HisKA"/>
    <property type="match status" value="1"/>
</dbReference>
<dbReference type="InterPro" id="IPR013655">
    <property type="entry name" value="PAS_fold_3"/>
</dbReference>
<gene>
    <name evidence="12" type="ORF">PZE19_25640</name>
</gene>
<dbReference type="SMART" id="SM00091">
    <property type="entry name" value="PAS"/>
    <property type="match status" value="4"/>
</dbReference>
<feature type="domain" description="PAC" evidence="11">
    <location>
        <begin position="658"/>
        <end position="711"/>
    </location>
</feature>
<evidence type="ECO:0000313" key="13">
    <source>
        <dbReference type="Proteomes" id="UP001216907"/>
    </source>
</evidence>
<dbReference type="Gene3D" id="3.40.50.2300">
    <property type="match status" value="1"/>
</dbReference>
<dbReference type="Pfam" id="PF08448">
    <property type="entry name" value="PAS_4"/>
    <property type="match status" value="2"/>
</dbReference>